<evidence type="ECO:0000256" key="6">
    <source>
        <dbReference type="ARBA" id="ARBA00022643"/>
    </source>
</evidence>
<feature type="domain" description="Riboflavin kinase" evidence="17">
    <location>
        <begin position="65"/>
        <end position="186"/>
    </location>
</feature>
<dbReference type="AlphaFoldDB" id="A0A0U2VB33"/>
<dbReference type="Proteomes" id="UP000060778">
    <property type="component" value="Chromosome"/>
</dbReference>
<dbReference type="PATRIC" id="fig|940295.4.peg.33"/>
<dbReference type="OrthoDB" id="30955at2157"/>
<dbReference type="GO" id="GO:0009231">
    <property type="term" value="P:riboflavin biosynthetic process"/>
    <property type="evidence" value="ECO:0007669"/>
    <property type="project" value="InterPro"/>
</dbReference>
<keyword evidence="6 16" id="KW-0288">FMN</keyword>
<comment type="pathway">
    <text evidence="1 16">Cofactor biosynthesis; FMN biosynthesis; FMN from riboflavin (CTP route): step 1/1.</text>
</comment>
<accession>A0A0U2VB33</accession>
<dbReference type="GO" id="GO:0000166">
    <property type="term" value="F:nucleotide binding"/>
    <property type="evidence" value="ECO:0007669"/>
    <property type="project" value="UniProtKB-UniRule"/>
</dbReference>
<feature type="binding site" evidence="16">
    <location>
        <begin position="168"/>
        <end position="171"/>
    </location>
    <ligand>
        <name>CDP</name>
        <dbReference type="ChEBI" id="CHEBI:58069"/>
    </ligand>
</feature>
<evidence type="ECO:0000256" key="9">
    <source>
        <dbReference type="ARBA" id="ARBA00022741"/>
    </source>
</evidence>
<evidence type="ECO:0000259" key="17">
    <source>
        <dbReference type="Pfam" id="PF01982"/>
    </source>
</evidence>
<protein>
    <recommendedName>
        <fullName evidence="4 16">Riboflavin kinase</fullName>
        <shortName evidence="16">RFK</shortName>
        <ecNumber evidence="3 16">2.7.1.161</ecNumber>
    </recommendedName>
    <alternativeName>
        <fullName evidence="13 16">CTP-dependent riboflavin kinase</fullName>
    </alternativeName>
    <alternativeName>
        <fullName evidence="14 16">CTP:riboflavin 5'-phosphotransferase</fullName>
    </alternativeName>
    <alternativeName>
        <fullName evidence="12 16">Flavokinase</fullName>
    </alternativeName>
</protein>
<evidence type="ECO:0000256" key="16">
    <source>
        <dbReference type="HAMAP-Rule" id="MF_01285"/>
    </source>
</evidence>
<evidence type="ECO:0000256" key="2">
    <source>
        <dbReference type="ARBA" id="ARBA00006428"/>
    </source>
</evidence>
<feature type="binding site" evidence="16">
    <location>
        <position position="99"/>
    </location>
    <ligand>
        <name>Mg(2+)</name>
        <dbReference type="ChEBI" id="CHEBI:18420"/>
    </ligand>
</feature>
<dbReference type="KEGG" id="iis:EYM_00165"/>
<comment type="cofactor">
    <cofactor evidence="16">
        <name>Mg(2+)</name>
        <dbReference type="ChEBI" id="CHEBI:18420"/>
    </cofactor>
    <text evidence="16">Binds 1 Mg(2+) ion per subunit.</text>
</comment>
<dbReference type="GO" id="GO:0008531">
    <property type="term" value="F:riboflavin kinase activity"/>
    <property type="evidence" value="ECO:0007669"/>
    <property type="project" value="InterPro"/>
</dbReference>
<evidence type="ECO:0000256" key="11">
    <source>
        <dbReference type="ARBA" id="ARBA00022842"/>
    </source>
</evidence>
<organism evidence="18 19">
    <name type="scientific">Ignicoccus islandicus DSM 13165</name>
    <dbReference type="NCBI Taxonomy" id="940295"/>
    <lineage>
        <taxon>Archaea</taxon>
        <taxon>Thermoproteota</taxon>
        <taxon>Thermoprotei</taxon>
        <taxon>Desulfurococcales</taxon>
        <taxon>Desulfurococcaceae</taxon>
        <taxon>Ignicoccus</taxon>
    </lineage>
</organism>
<dbReference type="EMBL" id="CP006867">
    <property type="protein sequence ID" value="ALU11346.1"/>
    <property type="molecule type" value="Genomic_DNA"/>
</dbReference>
<reference evidence="18 19" key="1">
    <citation type="submission" date="2013-11" db="EMBL/GenBank/DDBJ databases">
        <title>Comparative genomics of Ignicoccus.</title>
        <authorList>
            <person name="Podar M."/>
        </authorList>
    </citation>
    <scope>NUCLEOTIDE SEQUENCE [LARGE SCALE GENOMIC DNA]</scope>
    <source>
        <strain evidence="18 19">DSM 13165</strain>
    </source>
</reference>
<dbReference type="InterPro" id="IPR023465">
    <property type="entry name" value="Riboflavin_kinase_dom_sf"/>
</dbReference>
<dbReference type="InterPro" id="IPR023602">
    <property type="entry name" value="Riboflavin_kinase_CTP-dep"/>
</dbReference>
<keyword evidence="11 16" id="KW-0460">Magnesium</keyword>
<feature type="binding site" evidence="16">
    <location>
        <position position="97"/>
    </location>
    <ligand>
        <name>Mg(2+)</name>
        <dbReference type="ChEBI" id="CHEBI:18420"/>
    </ligand>
</feature>
<dbReference type="InterPro" id="IPR039063">
    <property type="entry name" value="RibK_CTP-dep"/>
</dbReference>
<gene>
    <name evidence="16" type="primary">ribK</name>
    <name evidence="18" type="ORF">EYM_00165</name>
</gene>
<proteinExistence type="inferred from homology"/>
<evidence type="ECO:0000313" key="19">
    <source>
        <dbReference type="Proteomes" id="UP000060778"/>
    </source>
</evidence>
<dbReference type="SUPFAM" id="SSF82114">
    <property type="entry name" value="Riboflavin kinase-like"/>
    <property type="match status" value="1"/>
</dbReference>
<evidence type="ECO:0000256" key="12">
    <source>
        <dbReference type="ARBA" id="ARBA00029789"/>
    </source>
</evidence>
<evidence type="ECO:0000256" key="7">
    <source>
        <dbReference type="ARBA" id="ARBA00022679"/>
    </source>
</evidence>
<dbReference type="HAMAP" id="MF_01285">
    <property type="entry name" value="Riboflavin_kinase"/>
    <property type="match status" value="1"/>
</dbReference>
<sequence length="187" mass="21225">MDREKITLLGLLLYYLSNGNPCDLMNDISERLRKLGLIDENGISRIAEGLVKELLSKKVSLKGIVVSGSGEGRYFLSLEGYRSQIRNRLGFDPYPGTLNVLLDPESMERKFLLLTRPPIILKGFRKDDRTFGEVLAYPARINGLWPAALVIPLRTHHPPSIIEIISPYKLREKLELKNGDYVAIEIY</sequence>
<dbReference type="GO" id="GO:0000287">
    <property type="term" value="F:magnesium ion binding"/>
    <property type="evidence" value="ECO:0007669"/>
    <property type="project" value="UniProtKB-UniRule"/>
</dbReference>
<dbReference type="RefSeq" id="WP_075049122.1">
    <property type="nucleotide sequence ID" value="NZ_CP006867.1"/>
</dbReference>
<keyword evidence="5 16" id="KW-0285">Flavoprotein</keyword>
<dbReference type="UniPathway" id="UPA00276">
    <property type="reaction ID" value="UER00929"/>
</dbReference>
<evidence type="ECO:0000256" key="13">
    <source>
        <dbReference type="ARBA" id="ARBA00030544"/>
    </source>
</evidence>
<evidence type="ECO:0000313" key="18">
    <source>
        <dbReference type="EMBL" id="ALU11346.1"/>
    </source>
</evidence>
<evidence type="ECO:0000256" key="14">
    <source>
        <dbReference type="ARBA" id="ARBA00033116"/>
    </source>
</evidence>
<evidence type="ECO:0000256" key="8">
    <source>
        <dbReference type="ARBA" id="ARBA00022723"/>
    </source>
</evidence>
<evidence type="ECO:0000256" key="5">
    <source>
        <dbReference type="ARBA" id="ARBA00022630"/>
    </source>
</evidence>
<name>A0A0U2VB33_9CREN</name>
<feature type="binding site" evidence="16">
    <location>
        <position position="163"/>
    </location>
    <ligand>
        <name>FMN</name>
        <dbReference type="ChEBI" id="CHEBI:58210"/>
    </ligand>
</feature>
<dbReference type="STRING" id="940295.EYM_00165"/>
<dbReference type="Gene3D" id="2.40.30.30">
    <property type="entry name" value="Riboflavin kinase-like"/>
    <property type="match status" value="1"/>
</dbReference>
<feature type="binding site" evidence="16">
    <location>
        <position position="155"/>
    </location>
    <ligand>
        <name>FMN</name>
        <dbReference type="ChEBI" id="CHEBI:58210"/>
    </ligand>
</feature>
<evidence type="ECO:0000256" key="3">
    <source>
        <dbReference type="ARBA" id="ARBA00011987"/>
    </source>
</evidence>
<keyword evidence="19" id="KW-1185">Reference proteome</keyword>
<dbReference type="Pfam" id="PF01982">
    <property type="entry name" value="CTP-dep_RFKase"/>
    <property type="match status" value="1"/>
</dbReference>
<dbReference type="PANTHER" id="PTHR40706">
    <property type="entry name" value="RIBOFLAVIN KINASE"/>
    <property type="match status" value="1"/>
</dbReference>
<evidence type="ECO:0000256" key="10">
    <source>
        <dbReference type="ARBA" id="ARBA00022777"/>
    </source>
</evidence>
<keyword evidence="10 16" id="KW-0418">Kinase</keyword>
<comment type="similarity">
    <text evidence="2 16">Belongs to the archaeal riboflavin kinase family.</text>
</comment>
<dbReference type="InterPro" id="IPR023470">
    <property type="entry name" value="Riboflavin_kinase_archaeal"/>
</dbReference>
<keyword evidence="7 16" id="KW-0808">Transferase</keyword>
<keyword evidence="8 16" id="KW-0479">Metal-binding</keyword>
<comment type="caution">
    <text evidence="16">Lacks conserved residue(s) required for the propagation of feature annotation.</text>
</comment>
<comment type="function">
    <text evidence="16">Catalyzes the CTP-dependent phosphorylation of riboflavin (vitamin B2) to form flavin mononucleotide (FMN).</text>
</comment>
<dbReference type="GeneID" id="30679452"/>
<dbReference type="GO" id="GO:0009398">
    <property type="term" value="P:FMN biosynthetic process"/>
    <property type="evidence" value="ECO:0007669"/>
    <property type="project" value="UniProtKB-UniRule"/>
</dbReference>
<dbReference type="EC" id="2.7.1.161" evidence="3 16"/>
<evidence type="ECO:0000256" key="15">
    <source>
        <dbReference type="ARBA" id="ARBA00047857"/>
    </source>
</evidence>
<evidence type="ECO:0000256" key="4">
    <source>
        <dbReference type="ARBA" id="ARBA00017394"/>
    </source>
</evidence>
<comment type="catalytic activity">
    <reaction evidence="15 16">
        <text>riboflavin + CTP = CDP + FMN + H(+)</text>
        <dbReference type="Rhea" id="RHEA:25021"/>
        <dbReference type="ChEBI" id="CHEBI:15378"/>
        <dbReference type="ChEBI" id="CHEBI:37563"/>
        <dbReference type="ChEBI" id="CHEBI:57986"/>
        <dbReference type="ChEBI" id="CHEBI:58069"/>
        <dbReference type="ChEBI" id="CHEBI:58210"/>
        <dbReference type="EC" id="2.7.1.161"/>
    </reaction>
</comment>
<feature type="binding site" evidence="16">
    <location>
        <begin position="68"/>
        <end position="73"/>
    </location>
    <ligand>
        <name>CDP</name>
        <dbReference type="ChEBI" id="CHEBI:58069"/>
    </ligand>
</feature>
<dbReference type="PANTHER" id="PTHR40706:SF1">
    <property type="entry name" value="RIBOFLAVIN KINASE"/>
    <property type="match status" value="1"/>
</dbReference>
<keyword evidence="9 16" id="KW-0547">Nucleotide-binding</keyword>
<evidence type="ECO:0000256" key="1">
    <source>
        <dbReference type="ARBA" id="ARBA00005219"/>
    </source>
</evidence>